<dbReference type="InterPro" id="IPR031358">
    <property type="entry name" value="Stealth_CR1"/>
</dbReference>
<dbReference type="PANTHER" id="PTHR24045">
    <property type="match status" value="1"/>
</dbReference>
<dbReference type="AlphaFoldDB" id="A0A6N7BY79"/>
<comment type="similarity">
    <text evidence="1">Belongs to the stealth family.</text>
</comment>
<evidence type="ECO:0000256" key="1">
    <source>
        <dbReference type="ARBA" id="ARBA00007583"/>
    </source>
</evidence>
<dbReference type="EMBL" id="VZIZ01000009">
    <property type="protein sequence ID" value="KAF0569348.1"/>
    <property type="molecule type" value="Genomic_DNA"/>
</dbReference>
<dbReference type="Proteomes" id="UP000471465">
    <property type="component" value="Unassembled WGS sequence"/>
</dbReference>
<comment type="caution">
    <text evidence="6">The sequence shown here is derived from an EMBL/GenBank/DDBJ whole genome shotgun (WGS) entry which is preliminary data.</text>
</comment>
<organism evidence="6 7">
    <name type="scientific">Psychrobacter nivimaris</name>
    <dbReference type="NCBI Taxonomy" id="281738"/>
    <lineage>
        <taxon>Bacteria</taxon>
        <taxon>Pseudomonadati</taxon>
        <taxon>Pseudomonadota</taxon>
        <taxon>Gammaproteobacteria</taxon>
        <taxon>Moraxellales</taxon>
        <taxon>Moraxellaceae</taxon>
        <taxon>Psychrobacter</taxon>
    </lineage>
</organism>
<name>A0A6N7BY79_9GAMM</name>
<dbReference type="Pfam" id="PF11380">
    <property type="entry name" value="Stealth_CR2"/>
    <property type="match status" value="1"/>
</dbReference>
<dbReference type="EC" id="2.7.-.-" evidence="6"/>
<dbReference type="RefSeq" id="WP_160021407.1">
    <property type="nucleotide sequence ID" value="NZ_VZIZ01000009.1"/>
</dbReference>
<evidence type="ECO:0000313" key="6">
    <source>
        <dbReference type="EMBL" id="KAF0569348.1"/>
    </source>
</evidence>
<keyword evidence="3" id="KW-0270">Exopolysaccharide synthesis</keyword>
<dbReference type="Pfam" id="PF17101">
    <property type="entry name" value="Stealth_CR1"/>
    <property type="match status" value="1"/>
</dbReference>
<proteinExistence type="inferred from homology"/>
<evidence type="ECO:0000313" key="7">
    <source>
        <dbReference type="Proteomes" id="UP000471465"/>
    </source>
</evidence>
<evidence type="ECO:0000259" key="4">
    <source>
        <dbReference type="Pfam" id="PF11380"/>
    </source>
</evidence>
<dbReference type="GO" id="GO:0000271">
    <property type="term" value="P:polysaccharide biosynthetic process"/>
    <property type="evidence" value="ECO:0007669"/>
    <property type="project" value="UniProtKB-KW"/>
</dbReference>
<keyword evidence="7" id="KW-1185">Reference proteome</keyword>
<sequence>MTRNKETTFSQYQRKFKKLRETPGLFFRDYFNKRYPVTNTEMGVNESTETAFLEYSNINTVAMPEDRAIDVVFTWVNNLDPVWQDKYKNFEQAYDRVQIGLHATDKARFEDHNELFYSVKAVKSYLPWVRHIYIVTDNQTPQWLHGMTGVTVVDHTEIIDPQYLPTFNSHVIEAFLYRIPGLAENFIYFNDDVFVAKGLPQEHFFSANNIASLFVSTKNLYDMQRRGVETPTLKASFRSIDLIRRHYPYEIKNTLVHTYFPLKKSGYEHAWSLFNDEITSFLPNKFRGHNDINMASFLVPWLLYCEAKAIEKIDICYYFNIRTRHALTRYKKLLELKAENASPHSFCANDFTSKKDNVLQDYHEHLIAMLEEYYE</sequence>
<evidence type="ECO:0000259" key="5">
    <source>
        <dbReference type="Pfam" id="PF17101"/>
    </source>
</evidence>
<feature type="domain" description="Stealth protein CR1 conserved region 1" evidence="5">
    <location>
        <begin position="69"/>
        <end position="94"/>
    </location>
</feature>
<dbReference type="GO" id="GO:0016772">
    <property type="term" value="F:transferase activity, transferring phosphorus-containing groups"/>
    <property type="evidence" value="ECO:0007669"/>
    <property type="project" value="InterPro"/>
</dbReference>
<evidence type="ECO:0000256" key="2">
    <source>
        <dbReference type="ARBA" id="ARBA00022679"/>
    </source>
</evidence>
<evidence type="ECO:0000256" key="3">
    <source>
        <dbReference type="ARBA" id="ARBA00023169"/>
    </source>
</evidence>
<accession>A0A6N7BY79</accession>
<dbReference type="InterPro" id="IPR047141">
    <property type="entry name" value="Stealth"/>
</dbReference>
<dbReference type="InterPro" id="IPR021520">
    <property type="entry name" value="Stealth_CR2"/>
</dbReference>
<gene>
    <name evidence="6" type="ORF">FQV37_2829</name>
</gene>
<protein>
    <submittedName>
        <fullName evidence="6">Exopolysaccharide phosphotransferase</fullName>
        <ecNumber evidence="6">2.7.-.-</ecNumber>
    </submittedName>
</protein>
<reference evidence="6 7" key="1">
    <citation type="submission" date="2019-09" db="EMBL/GenBank/DDBJ databases">
        <title>Draft genome sequence of Psychrobacter nivimaris LAMA 639, in search for biotechnological relevant genes.</title>
        <authorList>
            <person name="Lima A.O.S."/>
            <person name="Staloch B.E.K."/>
            <person name="Freitas R.C."/>
            <person name="Niero H."/>
            <person name="Silva M.A.C."/>
        </authorList>
    </citation>
    <scope>NUCLEOTIDE SEQUENCE [LARGE SCALE GENOMIC DNA]</scope>
    <source>
        <strain evidence="6 7">LAMA 639</strain>
    </source>
</reference>
<feature type="domain" description="Stealth protein CR2 conserved region 2" evidence="4">
    <location>
        <begin position="108"/>
        <end position="210"/>
    </location>
</feature>
<dbReference type="PANTHER" id="PTHR24045:SF0">
    <property type="entry name" value="N-ACETYLGLUCOSAMINE-1-PHOSPHOTRANSFERASE SUBUNITS ALPHA_BETA"/>
    <property type="match status" value="1"/>
</dbReference>
<keyword evidence="2 6" id="KW-0808">Transferase</keyword>